<dbReference type="SUPFAM" id="SSF46955">
    <property type="entry name" value="Putative DNA-binding domain"/>
    <property type="match status" value="1"/>
</dbReference>
<keyword evidence="1" id="KW-0805">Transcription regulation</keyword>
<dbReference type="EMBL" id="JAURUE010000001">
    <property type="protein sequence ID" value="MDP9612940.1"/>
    <property type="molecule type" value="Genomic_DNA"/>
</dbReference>
<dbReference type="EMBL" id="JAURUE010000002">
    <property type="protein sequence ID" value="MDP9616359.1"/>
    <property type="molecule type" value="Genomic_DNA"/>
</dbReference>
<dbReference type="InterPro" id="IPR009061">
    <property type="entry name" value="DNA-bd_dom_put_sf"/>
</dbReference>
<dbReference type="InterPro" id="IPR000551">
    <property type="entry name" value="MerR-type_HTH_dom"/>
</dbReference>
<organism evidence="5 8">
    <name type="scientific">Streptomyces demainii</name>
    <dbReference type="NCBI Taxonomy" id="588122"/>
    <lineage>
        <taxon>Bacteria</taxon>
        <taxon>Bacillati</taxon>
        <taxon>Actinomycetota</taxon>
        <taxon>Actinomycetes</taxon>
        <taxon>Kitasatosporales</taxon>
        <taxon>Streptomycetaceae</taxon>
        <taxon>Streptomyces</taxon>
    </lineage>
</organism>
<dbReference type="EMBL" id="JAURUE010000005">
    <property type="protein sequence ID" value="MDP9616445.1"/>
    <property type="molecule type" value="Genomic_DNA"/>
</dbReference>
<dbReference type="Pfam" id="PF13411">
    <property type="entry name" value="MerR_1"/>
    <property type="match status" value="1"/>
</dbReference>
<evidence type="ECO:0000256" key="3">
    <source>
        <dbReference type="ARBA" id="ARBA00023163"/>
    </source>
</evidence>
<dbReference type="PROSITE" id="PS50937">
    <property type="entry name" value="HTH_MERR_2"/>
    <property type="match status" value="1"/>
</dbReference>
<evidence type="ECO:0000313" key="5">
    <source>
        <dbReference type="EMBL" id="MDP9612940.1"/>
    </source>
</evidence>
<gene>
    <name evidence="5" type="ORF">JOF35_005217</name>
    <name evidence="6" type="ORF">JOF35_008697</name>
    <name evidence="7" type="ORF">JOF35_008803</name>
</gene>
<evidence type="ECO:0000313" key="7">
    <source>
        <dbReference type="EMBL" id="MDP9616445.1"/>
    </source>
</evidence>
<evidence type="ECO:0000256" key="2">
    <source>
        <dbReference type="ARBA" id="ARBA00023125"/>
    </source>
</evidence>
<evidence type="ECO:0000313" key="8">
    <source>
        <dbReference type="Proteomes" id="UP001234880"/>
    </source>
</evidence>
<evidence type="ECO:0000313" key="6">
    <source>
        <dbReference type="EMBL" id="MDP9616359.1"/>
    </source>
</evidence>
<proteinExistence type="predicted"/>
<dbReference type="PRINTS" id="PR00040">
    <property type="entry name" value="HTHMERR"/>
</dbReference>
<dbReference type="SMART" id="SM00422">
    <property type="entry name" value="HTH_MERR"/>
    <property type="match status" value="1"/>
</dbReference>
<name>A0ABT9KWX4_9ACTN</name>
<accession>A0ABT9KWX4</accession>
<dbReference type="PANTHER" id="PTHR30204:SF94">
    <property type="entry name" value="HEAVY METAL-DEPENDENT TRANSCRIPTIONAL REGULATOR HI_0293-RELATED"/>
    <property type="match status" value="1"/>
</dbReference>
<evidence type="ECO:0000256" key="1">
    <source>
        <dbReference type="ARBA" id="ARBA00023015"/>
    </source>
</evidence>
<reference evidence="5 8" key="1">
    <citation type="submission" date="2023-07" db="EMBL/GenBank/DDBJ databases">
        <title>Sequencing the genomes of 1000 actinobacteria strains.</title>
        <authorList>
            <person name="Klenk H.-P."/>
        </authorList>
    </citation>
    <scope>NUCLEOTIDE SEQUENCE [LARGE SCALE GENOMIC DNA]</scope>
    <source>
        <strain evidence="5 8">DSM 41600</strain>
    </source>
</reference>
<evidence type="ECO:0000259" key="4">
    <source>
        <dbReference type="PROSITE" id="PS50937"/>
    </source>
</evidence>
<dbReference type="PROSITE" id="PS00552">
    <property type="entry name" value="HTH_MERR_1"/>
    <property type="match status" value="1"/>
</dbReference>
<keyword evidence="8" id="KW-1185">Reference proteome</keyword>
<dbReference type="Proteomes" id="UP001234880">
    <property type="component" value="Unassembled WGS sequence"/>
</dbReference>
<sequence length="133" mass="14764">MRIGELARRAGVTTKAVRYYESLGLLAPTRLTNGYRDYDEHDVRLTQEIRALCHLGLPVKATRPFLECLALGHRHADDCPAALAGYRDAIDELTQRIEGLTARRAVLVAHLHEAAHRNSRFSPAKGQGHEVTG</sequence>
<dbReference type="Gene3D" id="1.10.1660.10">
    <property type="match status" value="1"/>
</dbReference>
<dbReference type="PANTHER" id="PTHR30204">
    <property type="entry name" value="REDOX-CYCLING DRUG-SENSING TRANSCRIPTIONAL ACTIVATOR SOXR"/>
    <property type="match status" value="1"/>
</dbReference>
<keyword evidence="2 5" id="KW-0238">DNA-binding</keyword>
<dbReference type="RefSeq" id="WP_307111284.1">
    <property type="nucleotide sequence ID" value="NZ_JAURUE010000001.1"/>
</dbReference>
<dbReference type="CDD" id="cd01282">
    <property type="entry name" value="HTH_MerR-like_sg3"/>
    <property type="match status" value="1"/>
</dbReference>
<dbReference type="GO" id="GO:0003677">
    <property type="term" value="F:DNA binding"/>
    <property type="evidence" value="ECO:0007669"/>
    <property type="project" value="UniProtKB-KW"/>
</dbReference>
<keyword evidence="3" id="KW-0804">Transcription</keyword>
<protein>
    <submittedName>
        <fullName evidence="5">DNA-binding transcriptional MerR regulator</fullName>
    </submittedName>
</protein>
<feature type="domain" description="HTH merR-type" evidence="4">
    <location>
        <begin position="1"/>
        <end position="68"/>
    </location>
</feature>
<comment type="caution">
    <text evidence="5">The sequence shown here is derived from an EMBL/GenBank/DDBJ whole genome shotgun (WGS) entry which is preliminary data.</text>
</comment>
<dbReference type="InterPro" id="IPR047057">
    <property type="entry name" value="MerR_fam"/>
</dbReference>